<protein>
    <submittedName>
        <fullName evidence="4">Membrane protein</fullName>
        <ecNumber evidence="4">3.1.1.23</ecNumber>
    </submittedName>
</protein>
<feature type="domain" description="Serine aminopeptidase S33" evidence="3">
    <location>
        <begin position="127"/>
        <end position="249"/>
    </location>
</feature>
<organism evidence="4 5">
    <name type="scientific">Klebsiella pneumoniae</name>
    <dbReference type="NCBI Taxonomy" id="573"/>
    <lineage>
        <taxon>Bacteria</taxon>
        <taxon>Pseudomonadati</taxon>
        <taxon>Pseudomonadota</taxon>
        <taxon>Gammaproteobacteria</taxon>
        <taxon>Enterobacterales</taxon>
        <taxon>Enterobacteriaceae</taxon>
        <taxon>Klebsiella/Raoultella group</taxon>
        <taxon>Klebsiella</taxon>
        <taxon>Klebsiella pneumoniae complex</taxon>
    </lineage>
</organism>
<keyword evidence="2" id="KW-1133">Transmembrane helix</keyword>
<evidence type="ECO:0000259" key="3">
    <source>
        <dbReference type="Pfam" id="PF12146"/>
    </source>
</evidence>
<dbReference type="Gene3D" id="3.40.50.1820">
    <property type="entry name" value="alpha/beta hydrolase"/>
    <property type="match status" value="1"/>
</dbReference>
<keyword evidence="4" id="KW-0378">Hydrolase</keyword>
<sequence>MKHLFRHWRTSGAVIGSLLKKGSIAVLALLVVFLAGRIYESQRGPALHCWHTWSGNEMSAEEIDQATFAQYLAREKTIFADLQREVTEALPEEDKTPVNRFYRHSRVWPGQFKQDWNRSFVLLPLGKPRGSVVLIHGLTDSPYSVRYLAQLWQQRGYVAVVPRLPGHGTAPGALTAVDWETWLAATRLAVREATRLAGADVPLHLVGYSNGGALALKYALDSLEDSHLRQPQQIILLSPMIGVTAFARFAGLAGLPSVFPAFARAAWLNVAPEFNPFKYNSFPVKAARQSWLLSQALQQQIIRAARQGELKALPPILTFQSVMDSTVSTRAVVESLYRYLPDNGSELVVFDINQAADLRVLFRPALYAAVNTLLPPAPRAYTTTVVTNATAHTLQTVARTTLAQDREEHRYPLHLAWPADMYSLSHVAVPFPLSDSLYGREPDEKNRYGISLGTISLRGETGTLSVGLETLMRVTSNPFFPWMMTRVDERIACGEQAAVAACLKAQAGAEALKQGQVQNGTQQDTDDRRGEPRSGTGGQTVS</sequence>
<keyword evidence="2" id="KW-0812">Transmembrane</keyword>
<dbReference type="Proteomes" id="UP000254387">
    <property type="component" value="Unassembled WGS sequence"/>
</dbReference>
<name>A0A378ACG9_KLEPN</name>
<evidence type="ECO:0000256" key="2">
    <source>
        <dbReference type="SAM" id="Phobius"/>
    </source>
</evidence>
<dbReference type="EMBL" id="UGMN01000004">
    <property type="protein sequence ID" value="STV05722.1"/>
    <property type="molecule type" value="Genomic_DNA"/>
</dbReference>
<dbReference type="AlphaFoldDB" id="A0A378ACG9"/>
<evidence type="ECO:0000256" key="1">
    <source>
        <dbReference type="SAM" id="MobiDB-lite"/>
    </source>
</evidence>
<reference evidence="4 5" key="1">
    <citation type="submission" date="2018-06" db="EMBL/GenBank/DDBJ databases">
        <authorList>
            <consortium name="Pathogen Informatics"/>
            <person name="Doyle S."/>
        </authorList>
    </citation>
    <scope>NUCLEOTIDE SEQUENCE [LARGE SCALE GENOMIC DNA]</scope>
    <source>
        <strain evidence="4 5">NCTC5053</strain>
    </source>
</reference>
<dbReference type="GO" id="GO:0047372">
    <property type="term" value="F:monoacylglycerol lipase activity"/>
    <property type="evidence" value="ECO:0007669"/>
    <property type="project" value="UniProtKB-EC"/>
</dbReference>
<gene>
    <name evidence="4" type="ORF">NCTC5053_01811</name>
</gene>
<dbReference type="InterPro" id="IPR029058">
    <property type="entry name" value="AB_hydrolase_fold"/>
</dbReference>
<dbReference type="SUPFAM" id="SSF53474">
    <property type="entry name" value="alpha/beta-Hydrolases"/>
    <property type="match status" value="1"/>
</dbReference>
<dbReference type="EC" id="3.1.1.23" evidence="4"/>
<keyword evidence="2" id="KW-0472">Membrane</keyword>
<feature type="region of interest" description="Disordered" evidence="1">
    <location>
        <begin position="511"/>
        <end position="542"/>
    </location>
</feature>
<dbReference type="InterPro" id="IPR022742">
    <property type="entry name" value="Hydrolase_4"/>
</dbReference>
<dbReference type="Pfam" id="PF12146">
    <property type="entry name" value="Hydrolase_4"/>
    <property type="match status" value="1"/>
</dbReference>
<proteinExistence type="predicted"/>
<accession>A0A378ACG9</accession>
<dbReference type="PANTHER" id="PTHR11614">
    <property type="entry name" value="PHOSPHOLIPASE-RELATED"/>
    <property type="match status" value="1"/>
</dbReference>
<evidence type="ECO:0000313" key="4">
    <source>
        <dbReference type="EMBL" id="STV05722.1"/>
    </source>
</evidence>
<dbReference type="InterPro" id="IPR051044">
    <property type="entry name" value="MAG_DAG_Lipase"/>
</dbReference>
<feature type="transmembrane region" description="Helical" evidence="2">
    <location>
        <begin position="21"/>
        <end position="39"/>
    </location>
</feature>
<evidence type="ECO:0000313" key="5">
    <source>
        <dbReference type="Proteomes" id="UP000254387"/>
    </source>
</evidence>